<accession>A0A7X9RW74</accession>
<name>A0A7X9RW74_9BACT</name>
<proteinExistence type="predicted"/>
<sequence length="130" mass="15306">MKHLILKKEIQLGKVTVVPETTKMPFTLSELVNYMSFPTNKFALLALSQLFKDKDNFIQKNFNKKFSADQLLIEAGYSFQHTAQDNPQEYLTEVDSAWTDFLRKMKSTLMNVRYRFLEQKIDINPSKLYQ</sequence>
<evidence type="ECO:0000313" key="2">
    <source>
        <dbReference type="Proteomes" id="UP000576082"/>
    </source>
</evidence>
<evidence type="ECO:0000313" key="1">
    <source>
        <dbReference type="EMBL" id="NME69814.1"/>
    </source>
</evidence>
<dbReference type="EMBL" id="JABANE010000049">
    <property type="protein sequence ID" value="NME69814.1"/>
    <property type="molecule type" value="Genomic_DNA"/>
</dbReference>
<protein>
    <submittedName>
        <fullName evidence="1">Uncharacterized protein</fullName>
    </submittedName>
</protein>
<dbReference type="RefSeq" id="WP_169658070.1">
    <property type="nucleotide sequence ID" value="NZ_JABANE010000049.1"/>
</dbReference>
<dbReference type="Proteomes" id="UP000576082">
    <property type="component" value="Unassembled WGS sequence"/>
</dbReference>
<reference evidence="1 2" key="1">
    <citation type="submission" date="2020-04" db="EMBL/GenBank/DDBJ databases">
        <title>Flammeovirga sp. SR4, a novel species isolated from seawater.</title>
        <authorList>
            <person name="Wang X."/>
        </authorList>
    </citation>
    <scope>NUCLEOTIDE SEQUENCE [LARGE SCALE GENOMIC DNA]</scope>
    <source>
        <strain evidence="1 2">ATCC 23126</strain>
    </source>
</reference>
<dbReference type="AlphaFoldDB" id="A0A7X9RW74"/>
<gene>
    <name evidence="1" type="ORF">HHU12_17695</name>
</gene>
<comment type="caution">
    <text evidence="1">The sequence shown here is derived from an EMBL/GenBank/DDBJ whole genome shotgun (WGS) entry which is preliminary data.</text>
</comment>
<keyword evidence="2" id="KW-1185">Reference proteome</keyword>
<organism evidence="1 2">
    <name type="scientific">Flammeovirga aprica JL-4</name>
    <dbReference type="NCBI Taxonomy" id="694437"/>
    <lineage>
        <taxon>Bacteria</taxon>
        <taxon>Pseudomonadati</taxon>
        <taxon>Bacteroidota</taxon>
        <taxon>Cytophagia</taxon>
        <taxon>Cytophagales</taxon>
        <taxon>Flammeovirgaceae</taxon>
        <taxon>Flammeovirga</taxon>
    </lineage>
</organism>